<keyword evidence="3 6" id="KW-0256">Endoplasmic reticulum</keyword>
<dbReference type="InterPro" id="IPR010580">
    <property type="entry name" value="ER_stress-assoc"/>
</dbReference>
<comment type="subcellular location">
    <subcellularLocation>
        <location evidence="6">Membrane</location>
        <topology evidence="6">Single-pass membrane protein</topology>
    </subcellularLocation>
    <subcellularLocation>
        <location evidence="6">Endoplasmic reticulum membrane</location>
        <topology evidence="6">Single-pass membrane protein</topology>
    </subcellularLocation>
</comment>
<organism evidence="8 9">
    <name type="scientific">[Candida] arabinofermentans NRRL YB-2248</name>
    <dbReference type="NCBI Taxonomy" id="983967"/>
    <lineage>
        <taxon>Eukaryota</taxon>
        <taxon>Fungi</taxon>
        <taxon>Dikarya</taxon>
        <taxon>Ascomycota</taxon>
        <taxon>Saccharomycotina</taxon>
        <taxon>Pichiomycetes</taxon>
        <taxon>Pichiales</taxon>
        <taxon>Pichiaceae</taxon>
        <taxon>Ogataea</taxon>
        <taxon>Ogataea/Candida clade</taxon>
    </lineage>
</organism>
<keyword evidence="5 6" id="KW-0472">Membrane</keyword>
<proteinExistence type="inferred from homology"/>
<dbReference type="GO" id="GO:0005789">
    <property type="term" value="C:endoplasmic reticulum membrane"/>
    <property type="evidence" value="ECO:0007669"/>
    <property type="project" value="UniProtKB-SubCell"/>
</dbReference>
<reference evidence="9" key="1">
    <citation type="submission" date="2016-04" db="EMBL/GenBank/DDBJ databases">
        <title>Comparative genomics of biotechnologically important yeasts.</title>
        <authorList>
            <consortium name="DOE Joint Genome Institute"/>
            <person name="Riley R."/>
            <person name="Haridas S."/>
            <person name="Wolfe K.H."/>
            <person name="Lopes M.R."/>
            <person name="Hittinger C.T."/>
            <person name="Goker M."/>
            <person name="Salamov A."/>
            <person name="Wisecaver J."/>
            <person name="Long T.M."/>
            <person name="Aerts A.L."/>
            <person name="Barry K."/>
            <person name="Choi C."/>
            <person name="Clum A."/>
            <person name="Coughlan A.Y."/>
            <person name="Deshpande S."/>
            <person name="Douglass A.P."/>
            <person name="Hanson S.J."/>
            <person name="Klenk H.-P."/>
            <person name="Labutti K."/>
            <person name="Lapidus A."/>
            <person name="Lindquist E."/>
            <person name="Lipzen A."/>
            <person name="Meier-Kolthoff J.P."/>
            <person name="Ohm R.A."/>
            <person name="Otillar R.P."/>
            <person name="Pangilinan J."/>
            <person name="Peng Y."/>
            <person name="Rokas A."/>
            <person name="Rosa C.A."/>
            <person name="Scheuner C."/>
            <person name="Sibirny A.A."/>
            <person name="Slot J.C."/>
            <person name="Stielow J.B."/>
            <person name="Sun H."/>
            <person name="Kurtzman C.P."/>
            <person name="Blackwell M."/>
            <person name="Grigoriev I.V."/>
            <person name="Jeffries T.W."/>
        </authorList>
    </citation>
    <scope>NUCLEOTIDE SEQUENCE [LARGE SCALE GENOMIC DNA]</scope>
    <source>
        <strain evidence="9">NRRL YB-2248</strain>
    </source>
</reference>
<accession>A0A1E4SVV7</accession>
<evidence type="ECO:0000256" key="4">
    <source>
        <dbReference type="ARBA" id="ARBA00022989"/>
    </source>
</evidence>
<comment type="function">
    <text evidence="6">Interacts with target proteins during translocation into the lumen of the endoplasmic reticulum. Protects unfolded target proteins against degradation and facilitate correct glycosylation.</text>
</comment>
<keyword evidence="2 6" id="KW-0812">Transmembrane</keyword>
<evidence type="ECO:0000256" key="7">
    <source>
        <dbReference type="SAM" id="MobiDB-lite"/>
    </source>
</evidence>
<protein>
    <recommendedName>
        <fullName evidence="6">Stress-associated endoplasmic reticulum protein</fullName>
    </recommendedName>
</protein>
<feature type="transmembrane region" description="Helical" evidence="6">
    <location>
        <begin position="41"/>
        <end position="61"/>
    </location>
</feature>
<evidence type="ECO:0000256" key="3">
    <source>
        <dbReference type="ARBA" id="ARBA00022824"/>
    </source>
</evidence>
<dbReference type="Proteomes" id="UP000094801">
    <property type="component" value="Unassembled WGS sequence"/>
</dbReference>
<dbReference type="EMBL" id="KV453862">
    <property type="protein sequence ID" value="ODV83562.1"/>
    <property type="molecule type" value="Genomic_DNA"/>
</dbReference>
<evidence type="ECO:0000313" key="9">
    <source>
        <dbReference type="Proteomes" id="UP000094801"/>
    </source>
</evidence>
<evidence type="ECO:0000256" key="1">
    <source>
        <dbReference type="ARBA" id="ARBA00005500"/>
    </source>
</evidence>
<evidence type="ECO:0000256" key="2">
    <source>
        <dbReference type="ARBA" id="ARBA00022692"/>
    </source>
</evidence>
<evidence type="ECO:0000256" key="6">
    <source>
        <dbReference type="RuleBase" id="RU364120"/>
    </source>
</evidence>
<dbReference type="Pfam" id="PF06624">
    <property type="entry name" value="RAMP4"/>
    <property type="match status" value="1"/>
</dbReference>
<feature type="region of interest" description="Disordered" evidence="7">
    <location>
        <begin position="1"/>
        <end position="30"/>
    </location>
</feature>
<keyword evidence="9" id="KW-1185">Reference proteome</keyword>
<evidence type="ECO:0000256" key="5">
    <source>
        <dbReference type="ARBA" id="ARBA00023136"/>
    </source>
</evidence>
<evidence type="ECO:0000313" key="8">
    <source>
        <dbReference type="EMBL" id="ODV83562.1"/>
    </source>
</evidence>
<name>A0A1E4SVV7_9ASCO</name>
<dbReference type="AlphaFoldDB" id="A0A1E4SVV7"/>
<sequence>MALQTPAQRKANEKFAKRNERKLGKPKTVSTKKEYPVSKTWIALFCFLLIGGGVLELLRIFF</sequence>
<keyword evidence="4 6" id="KW-1133">Transmembrane helix</keyword>
<gene>
    <name evidence="8" type="ORF">CANARDRAFT_29790</name>
</gene>
<comment type="similarity">
    <text evidence="1 6">Belongs to the RAMP4 family.</text>
</comment>
<dbReference type="OrthoDB" id="16679at2759"/>
<feature type="compositionally biased region" description="Basic and acidic residues" evidence="7">
    <location>
        <begin position="10"/>
        <end position="23"/>
    </location>
</feature>